<organism evidence="2 3">
    <name type="scientific">Bacillus cereus</name>
    <dbReference type="NCBI Taxonomy" id="1396"/>
    <lineage>
        <taxon>Bacteria</taxon>
        <taxon>Bacillati</taxon>
        <taxon>Bacillota</taxon>
        <taxon>Bacilli</taxon>
        <taxon>Bacillales</taxon>
        <taxon>Bacillaceae</taxon>
        <taxon>Bacillus</taxon>
        <taxon>Bacillus cereus group</taxon>
    </lineage>
</organism>
<evidence type="ECO:0000256" key="1">
    <source>
        <dbReference type="SAM" id="SignalP"/>
    </source>
</evidence>
<evidence type="ECO:0008006" key="4">
    <source>
        <dbReference type="Google" id="ProtNLM"/>
    </source>
</evidence>
<comment type="caution">
    <text evidence="2">The sequence shown here is derived from an EMBL/GenBank/DDBJ whole genome shotgun (WGS) entry which is preliminary data.</text>
</comment>
<evidence type="ECO:0000313" key="3">
    <source>
        <dbReference type="Proteomes" id="UP000219922"/>
    </source>
</evidence>
<dbReference type="PROSITE" id="PS51257">
    <property type="entry name" value="PROKAR_LIPOPROTEIN"/>
    <property type="match status" value="1"/>
</dbReference>
<reference evidence="2 3" key="1">
    <citation type="submission" date="2017-09" db="EMBL/GenBank/DDBJ databases">
        <title>Large-scale bioinformatics analysis of Bacillus genomes uncovers conserved roles of natural products in bacterial physiology.</title>
        <authorList>
            <consortium name="Agbiome Team Llc"/>
            <person name="Bleich R.M."/>
            <person name="Grubbs K.J."/>
            <person name="Santa Maria K.C."/>
            <person name="Allen S.E."/>
            <person name="Farag S."/>
            <person name="Shank E.A."/>
            <person name="Bowers A."/>
        </authorList>
    </citation>
    <scope>NUCLEOTIDE SEQUENCE [LARGE SCALE GENOMIC DNA]</scope>
    <source>
        <strain evidence="2 3">AFS092789</strain>
    </source>
</reference>
<dbReference type="EMBL" id="NVMX01000222">
    <property type="protein sequence ID" value="PDZ94276.1"/>
    <property type="molecule type" value="Genomic_DNA"/>
</dbReference>
<evidence type="ECO:0000313" key="2">
    <source>
        <dbReference type="EMBL" id="PDZ94276.1"/>
    </source>
</evidence>
<protein>
    <recommendedName>
        <fullName evidence="4">Lipoprotein</fullName>
    </recommendedName>
</protein>
<keyword evidence="1" id="KW-0732">Signal</keyword>
<dbReference type="AlphaFoldDB" id="A0A9X6SSR5"/>
<gene>
    <name evidence="2" type="ORF">CON36_34645</name>
</gene>
<sequence length="123" mass="13758">MKKRVILPFLLAAGLLGACGVNNDTPEEAAKTMMKGLTSGDTEIVNEVNHSDAMSFPTSHMIDLANDYGIVDKMDEGDFKYEVKEKKPNIVHVTSTKEGIKCEWNMRFKKEKDGYFFTGLGNY</sequence>
<dbReference type="Proteomes" id="UP000219922">
    <property type="component" value="Unassembled WGS sequence"/>
</dbReference>
<accession>A0A9X6SSR5</accession>
<name>A0A9X6SSR5_BACCE</name>
<proteinExistence type="predicted"/>
<feature type="chain" id="PRO_5040898305" description="Lipoprotein" evidence="1">
    <location>
        <begin position="19"/>
        <end position="123"/>
    </location>
</feature>
<feature type="signal peptide" evidence="1">
    <location>
        <begin position="1"/>
        <end position="18"/>
    </location>
</feature>
<dbReference type="RefSeq" id="WP_098007143.1">
    <property type="nucleotide sequence ID" value="NZ_NUJB01000036.1"/>
</dbReference>